<dbReference type="EMBL" id="JAJOMB010000010">
    <property type="protein sequence ID" value="MCD5313025.1"/>
    <property type="molecule type" value="Genomic_DNA"/>
</dbReference>
<dbReference type="RefSeq" id="WP_231443835.1">
    <property type="nucleotide sequence ID" value="NZ_JAJOMB010000010.1"/>
</dbReference>
<dbReference type="Proteomes" id="UP001138997">
    <property type="component" value="Unassembled WGS sequence"/>
</dbReference>
<dbReference type="Pfam" id="PF18970">
    <property type="entry name" value="DUF5709"/>
    <property type="match status" value="1"/>
</dbReference>
<keyword evidence="4" id="KW-1185">Reference proteome</keyword>
<comment type="caution">
    <text evidence="3">The sequence shown here is derived from an EMBL/GenBank/DDBJ whole genome shotgun (WGS) entry which is preliminary data.</text>
</comment>
<feature type="region of interest" description="Disordered" evidence="1">
    <location>
        <begin position="1"/>
        <end position="140"/>
    </location>
</feature>
<name>A0A9X1NFC1_9ACTN</name>
<evidence type="ECO:0000313" key="4">
    <source>
        <dbReference type="Proteomes" id="UP001138997"/>
    </source>
</evidence>
<evidence type="ECO:0000256" key="1">
    <source>
        <dbReference type="SAM" id="MobiDB-lite"/>
    </source>
</evidence>
<protein>
    <submittedName>
        <fullName evidence="3">DUF5709 domain-containing protein</fullName>
    </submittedName>
</protein>
<evidence type="ECO:0000259" key="2">
    <source>
        <dbReference type="Pfam" id="PF18970"/>
    </source>
</evidence>
<feature type="domain" description="DUF5709" evidence="2">
    <location>
        <begin position="114"/>
        <end position="161"/>
    </location>
</feature>
<dbReference type="AlphaFoldDB" id="A0A9X1NFC1"/>
<organism evidence="3 4">
    <name type="scientific">Kineosporia babensis</name>
    <dbReference type="NCBI Taxonomy" id="499548"/>
    <lineage>
        <taxon>Bacteria</taxon>
        <taxon>Bacillati</taxon>
        <taxon>Actinomycetota</taxon>
        <taxon>Actinomycetes</taxon>
        <taxon>Kineosporiales</taxon>
        <taxon>Kineosporiaceae</taxon>
        <taxon>Kineosporia</taxon>
    </lineage>
</organism>
<accession>A0A9X1NFC1</accession>
<evidence type="ECO:0000313" key="3">
    <source>
        <dbReference type="EMBL" id="MCD5313025.1"/>
    </source>
</evidence>
<gene>
    <name evidence="3" type="ORF">LR394_19120</name>
</gene>
<dbReference type="InterPro" id="IPR043763">
    <property type="entry name" value="DUF5709"/>
</dbReference>
<reference evidence="3" key="1">
    <citation type="submission" date="2021-11" db="EMBL/GenBank/DDBJ databases">
        <title>Streptomyces corallinus and Kineosporia corallina sp. nov., two new coral-derived marine actinobacteria.</title>
        <authorList>
            <person name="Buangrab K."/>
            <person name="Sutthacheep M."/>
            <person name="Yeemin T."/>
            <person name="Harunari E."/>
            <person name="Igarashi Y."/>
            <person name="Sripreechasak P."/>
            <person name="Kanchanasin P."/>
            <person name="Tanasupawat S."/>
            <person name="Phongsopitanun W."/>
        </authorList>
    </citation>
    <scope>NUCLEOTIDE SEQUENCE</scope>
    <source>
        <strain evidence="3">JCM 31032</strain>
    </source>
</reference>
<proteinExistence type="predicted"/>
<sequence>MSNSTIEPGDSDEVYQPGDDGSDETYDLDQAFGDDNVDEQVYDASYSPPEKPRGMTRFGTTAEEELQGESLDQRLSQEVPDPNLASDLEASPTDENVDSVDNNRIEDEDLSYSEVGGNRAGRLVDPDEGLGADEEKDLVGSDVGIDQGAASAEEAAVHIID</sequence>
<feature type="compositionally biased region" description="Acidic residues" evidence="1">
    <location>
        <begin position="126"/>
        <end position="136"/>
    </location>
</feature>